<dbReference type="AlphaFoldDB" id="A0AAC9RI66"/>
<accession>A0AAC9RI66</accession>
<dbReference type="GO" id="GO:0006352">
    <property type="term" value="P:DNA-templated transcription initiation"/>
    <property type="evidence" value="ECO:0007669"/>
    <property type="project" value="InterPro"/>
</dbReference>
<evidence type="ECO:0000313" key="4">
    <source>
        <dbReference type="Proteomes" id="UP000177894"/>
    </source>
</evidence>
<evidence type="ECO:0000313" key="2">
    <source>
        <dbReference type="EMBL" id="AOY75927.1"/>
    </source>
</evidence>
<dbReference type="Proteomes" id="UP000192478">
    <property type="component" value="Chromosome"/>
</dbReference>
<reference evidence="3 5" key="2">
    <citation type="submission" date="2017-03" db="EMBL/GenBank/DDBJ databases">
        <title>Complete sequence of Clostridium formicaceticum DSM 92.</title>
        <authorList>
            <person name="Poehlein A."/>
            <person name="Karl M."/>
            <person name="Bengelsdorf F.R."/>
            <person name="Duerre P."/>
            <person name="Daniel R."/>
        </authorList>
    </citation>
    <scope>NUCLEOTIDE SEQUENCE [LARGE SCALE GENOMIC DNA]</scope>
    <source>
        <strain evidence="3 5">DSM 92</strain>
    </source>
</reference>
<evidence type="ECO:0000259" key="1">
    <source>
        <dbReference type="Pfam" id="PF08281"/>
    </source>
</evidence>
<keyword evidence="4" id="KW-1185">Reference proteome</keyword>
<evidence type="ECO:0000313" key="3">
    <source>
        <dbReference type="EMBL" id="ARE86272.1"/>
    </source>
</evidence>
<dbReference type="InterPro" id="IPR036388">
    <property type="entry name" value="WH-like_DNA-bd_sf"/>
</dbReference>
<sequence length="216" mass="25014">MELYDLLKKAKDNDKDAAYEIIKDFDGALKKLSKSLHHEEAETDLIIELLELIKTIDMEIFKHSTHKQIAKYIHMHLKKRTVDLFRAHKNKIKEHVEINYDLIPDETVGGIENDTATSILIQSLVKQQRDIIILEFIQGFSEKDISKILGISRQAVNRALNNLRKLYLGDGGETIGRKDDRTSLQPRYMDRTYCNSYILYSQKPREERSSPGRKGA</sequence>
<dbReference type="Proteomes" id="UP000177894">
    <property type="component" value="Chromosome"/>
</dbReference>
<dbReference type="Pfam" id="PF08281">
    <property type="entry name" value="Sigma70_r4_2"/>
    <property type="match status" value="1"/>
</dbReference>
<dbReference type="SUPFAM" id="SSF88659">
    <property type="entry name" value="Sigma3 and sigma4 domains of RNA polymerase sigma factors"/>
    <property type="match status" value="1"/>
</dbReference>
<gene>
    <name evidence="2" type="ORF">BJL90_08480</name>
    <name evidence="3" type="ORF">CLFO_05940</name>
</gene>
<reference evidence="2 4" key="1">
    <citation type="submission" date="2016-10" db="EMBL/GenBank/DDBJ databases">
        <title>Complete Genome Sequence of Acetogen Clostridium formicoaceticum ATCC 27076.</title>
        <authorList>
            <person name="Bao T."/>
            <person name="Cheng C."/>
            <person name="Zhao J."/>
            <person name="Yang S.-T."/>
            <person name="Wang J."/>
            <person name="Wang M."/>
        </authorList>
    </citation>
    <scope>NUCLEOTIDE SEQUENCE [LARGE SCALE GENOMIC DNA]</scope>
    <source>
        <strain evidence="2 4">ATCC 27076</strain>
    </source>
</reference>
<dbReference type="GO" id="GO:0003677">
    <property type="term" value="F:DNA binding"/>
    <property type="evidence" value="ECO:0007669"/>
    <property type="project" value="InterPro"/>
</dbReference>
<organism evidence="3 5">
    <name type="scientific">Clostridium formicaceticum</name>
    <dbReference type="NCBI Taxonomy" id="1497"/>
    <lineage>
        <taxon>Bacteria</taxon>
        <taxon>Bacillati</taxon>
        <taxon>Bacillota</taxon>
        <taxon>Clostridia</taxon>
        <taxon>Eubacteriales</taxon>
        <taxon>Clostridiaceae</taxon>
        <taxon>Clostridium</taxon>
    </lineage>
</organism>
<name>A0AAC9RI66_9CLOT</name>
<dbReference type="GO" id="GO:0016987">
    <property type="term" value="F:sigma factor activity"/>
    <property type="evidence" value="ECO:0007669"/>
    <property type="project" value="InterPro"/>
</dbReference>
<protein>
    <submittedName>
        <fullName evidence="3">RNA polymerase sigma factor SigX</fullName>
    </submittedName>
</protein>
<dbReference type="Gene3D" id="1.10.10.10">
    <property type="entry name" value="Winged helix-like DNA-binding domain superfamily/Winged helix DNA-binding domain"/>
    <property type="match status" value="1"/>
</dbReference>
<dbReference type="InterPro" id="IPR013249">
    <property type="entry name" value="RNA_pol_sigma70_r4_t2"/>
</dbReference>
<proteinExistence type="predicted"/>
<dbReference type="RefSeq" id="WP_070966547.1">
    <property type="nucleotide sequence ID" value="NZ_CP017603.1"/>
</dbReference>
<dbReference type="InterPro" id="IPR013324">
    <property type="entry name" value="RNA_pol_sigma_r3/r4-like"/>
</dbReference>
<dbReference type="KEGG" id="cfm:BJL90_08480"/>
<dbReference type="EMBL" id="CP020559">
    <property type="protein sequence ID" value="ARE86272.1"/>
    <property type="molecule type" value="Genomic_DNA"/>
</dbReference>
<feature type="domain" description="RNA polymerase sigma factor 70 region 4 type 2" evidence="1">
    <location>
        <begin position="120"/>
        <end position="164"/>
    </location>
</feature>
<dbReference type="EMBL" id="CP017603">
    <property type="protein sequence ID" value="AOY75927.1"/>
    <property type="molecule type" value="Genomic_DNA"/>
</dbReference>
<evidence type="ECO:0000313" key="5">
    <source>
        <dbReference type="Proteomes" id="UP000192478"/>
    </source>
</evidence>